<dbReference type="BioCyc" id="CAULO:CC1373-MONOMER"/>
<sequence>MKTQIHANKITMTPIEPISFRRRAGIRRGGLEGSFTRVSE</sequence>
<dbReference type="HOGENOM" id="CLU_3286825_0_0_5"/>
<proteinExistence type="predicted"/>
<dbReference type="KEGG" id="ccr:CC_1373"/>
<organism evidence="1 2">
    <name type="scientific">Caulobacter vibrioides (strain ATCC 19089 / CIP 103742 / CB 15)</name>
    <name type="common">Caulobacter crescentus</name>
    <dbReference type="NCBI Taxonomy" id="190650"/>
    <lineage>
        <taxon>Bacteria</taxon>
        <taxon>Pseudomonadati</taxon>
        <taxon>Pseudomonadota</taxon>
        <taxon>Alphaproteobacteria</taxon>
        <taxon>Caulobacterales</taxon>
        <taxon>Caulobacteraceae</taxon>
        <taxon>Caulobacter</taxon>
    </lineage>
</organism>
<dbReference type="EnsemblBacteria" id="AAK23354">
    <property type="protein sequence ID" value="AAK23354"/>
    <property type="gene ID" value="CC_1373"/>
</dbReference>
<name>Q9A8I0_CAUVC</name>
<dbReference type="EMBL" id="AE005673">
    <property type="protein sequence ID" value="AAK23354.1"/>
    <property type="molecule type" value="Genomic_DNA"/>
</dbReference>
<dbReference type="Proteomes" id="UP000001816">
    <property type="component" value="Chromosome"/>
</dbReference>
<dbReference type="PIR" id="F87419">
    <property type="entry name" value="F87419"/>
</dbReference>
<evidence type="ECO:0000313" key="2">
    <source>
        <dbReference type="Proteomes" id="UP000001816"/>
    </source>
</evidence>
<keyword evidence="2" id="KW-1185">Reference proteome</keyword>
<reference evidence="1 2" key="1">
    <citation type="journal article" date="2001" name="Proc. Natl. Acad. Sci. U.S.A.">
        <title>Complete genome sequence of Caulobacter crescentus.</title>
        <authorList>
            <person name="Nierman W.C."/>
            <person name="Feldblyum T.V."/>
            <person name="Laub M.T."/>
            <person name="Paulsen I.T."/>
            <person name="Nelson K.E."/>
            <person name="Eisen J.A."/>
            <person name="Heidelberg J.F."/>
            <person name="Alley M.R."/>
            <person name="Ohta N."/>
            <person name="Maddock J.R."/>
            <person name="Potocka I."/>
            <person name="Nelson W.C."/>
            <person name="Newton A."/>
            <person name="Stephens C."/>
            <person name="Phadke N.D."/>
            <person name="Ely B."/>
            <person name="DeBoy R.T."/>
            <person name="Dodson R.J."/>
            <person name="Durkin A.S."/>
            <person name="Gwinn M.L."/>
            <person name="Haft D.H."/>
            <person name="Kolonay J.F."/>
            <person name="Smit J."/>
            <person name="Craven M.B."/>
            <person name="Khouri H."/>
            <person name="Shetty J."/>
            <person name="Berry K."/>
            <person name="Utterback T."/>
            <person name="Tran K."/>
            <person name="Wolf A."/>
            <person name="Vamathevan J."/>
            <person name="Ermolaeva M."/>
            <person name="White O."/>
            <person name="Salzberg S.L."/>
            <person name="Venter J.C."/>
            <person name="Shapiro L."/>
            <person name="Fraser C.M."/>
        </authorList>
    </citation>
    <scope>NUCLEOTIDE SEQUENCE [LARGE SCALE GENOMIC DNA]</scope>
    <source>
        <strain evidence="2">ATCC 19089 / CB15</strain>
    </source>
</reference>
<gene>
    <name evidence="1" type="ordered locus">CC_1373</name>
</gene>
<dbReference type="AlphaFoldDB" id="Q9A8I0"/>
<dbReference type="SMR" id="Q9A8I0"/>
<accession>Q9A8I0</accession>
<protein>
    <submittedName>
        <fullName evidence="1">Uncharacterized protein</fullName>
    </submittedName>
</protein>
<evidence type="ECO:0000313" key="1">
    <source>
        <dbReference type="EMBL" id="AAK23354.1"/>
    </source>
</evidence>